<accession>A0A2S9GY77</accession>
<evidence type="ECO:0000313" key="1">
    <source>
        <dbReference type="EMBL" id="PRC92677.1"/>
    </source>
</evidence>
<comment type="caution">
    <text evidence="1">The sequence shown here is derived from an EMBL/GenBank/DDBJ whole genome shotgun (WGS) entry which is preliminary data.</text>
</comment>
<dbReference type="AlphaFoldDB" id="A0A2S9GY77"/>
<dbReference type="InterPro" id="IPR056919">
    <property type="entry name" value="Phage_TAC_18"/>
</dbReference>
<evidence type="ECO:0000313" key="2">
    <source>
        <dbReference type="Proteomes" id="UP000237839"/>
    </source>
</evidence>
<gene>
    <name evidence="1" type="ORF">S2091_2732</name>
</gene>
<dbReference type="Pfam" id="PF23812">
    <property type="entry name" value="Phage_TAC_18"/>
    <property type="match status" value="1"/>
</dbReference>
<name>A0A2S9GY77_9BURK</name>
<sequence>MLQFAENEFYLCELQPDGASRRDIYKIVEQQLGRKPDDYLELPCPPELLYLWNVFIKLSGSRQRDGMGGMSSISYLEMLAYDQLMQFGLTPQDVDMIKLLDDTYLVSARKPVRAI</sequence>
<dbReference type="Proteomes" id="UP000237839">
    <property type="component" value="Unassembled WGS sequence"/>
</dbReference>
<dbReference type="EMBL" id="PUGF01000012">
    <property type="protein sequence ID" value="PRC92677.1"/>
    <property type="molecule type" value="Genomic_DNA"/>
</dbReference>
<keyword evidence="2" id="KW-1185">Reference proteome</keyword>
<organism evidence="1 2">
    <name type="scientific">Solimicrobium silvestre</name>
    <dbReference type="NCBI Taxonomy" id="2099400"/>
    <lineage>
        <taxon>Bacteria</taxon>
        <taxon>Pseudomonadati</taxon>
        <taxon>Pseudomonadota</taxon>
        <taxon>Betaproteobacteria</taxon>
        <taxon>Burkholderiales</taxon>
        <taxon>Oxalobacteraceae</taxon>
        <taxon>Solimicrobium</taxon>
    </lineage>
</organism>
<reference evidence="1 2" key="1">
    <citation type="submission" date="2018-02" db="EMBL/GenBank/DDBJ databases">
        <title>Solimicrobium silvestre gen. nov., sp. nov., isolated from alpine forest soil.</title>
        <authorList>
            <person name="Margesin R."/>
            <person name="Albuquerque L."/>
            <person name="Zhang D.-C."/>
            <person name="Froufe H.J.C."/>
            <person name="Severino R."/>
            <person name="Roxo I."/>
            <person name="Egas C."/>
            <person name="Da Costa M.S."/>
        </authorList>
    </citation>
    <scope>NUCLEOTIDE SEQUENCE [LARGE SCALE GENOMIC DNA]</scope>
    <source>
        <strain evidence="1 2">S20-91</strain>
    </source>
</reference>
<protein>
    <submittedName>
        <fullName evidence="1">Uncharacterized protein</fullName>
    </submittedName>
</protein>
<proteinExistence type="predicted"/>